<dbReference type="PROSITE" id="PS52048">
    <property type="entry name" value="UCH_DOMAIN"/>
    <property type="match status" value="1"/>
</dbReference>
<dbReference type="EC" id="3.4.19.12" evidence="8"/>
<evidence type="ECO:0000256" key="2">
    <source>
        <dbReference type="ARBA" id="ARBA00009326"/>
    </source>
</evidence>
<reference evidence="10" key="1">
    <citation type="submission" date="2016-10" db="EMBL/GenBank/DDBJ databases">
        <authorList>
            <person name="Benchimol M."/>
            <person name="Almeida L.G."/>
            <person name="Vasconcelos A.T."/>
            <person name="Perreira-Neves A."/>
            <person name="Rosa I.A."/>
            <person name="Tasca T."/>
            <person name="Bogo M.R."/>
            <person name="de Souza W."/>
        </authorList>
    </citation>
    <scope>NUCLEOTIDE SEQUENCE [LARGE SCALE GENOMIC DNA]</scope>
    <source>
        <strain evidence="10">K</strain>
    </source>
</reference>
<evidence type="ECO:0000259" key="9">
    <source>
        <dbReference type="PROSITE" id="PS52048"/>
    </source>
</evidence>
<dbReference type="PRINTS" id="PR00707">
    <property type="entry name" value="UBCTHYDRLASE"/>
</dbReference>
<dbReference type="GO" id="GO:0004843">
    <property type="term" value="F:cysteine-type deubiquitinase activity"/>
    <property type="evidence" value="ECO:0007669"/>
    <property type="project" value="UniProtKB-UniRule"/>
</dbReference>
<dbReference type="VEuPathDB" id="TrichDB:TRFO_04835"/>
<keyword evidence="6 7" id="KW-0788">Thiol protease</keyword>
<protein>
    <recommendedName>
        <fullName evidence="8">Ubiquitin carboxyl-terminal hydrolase</fullName>
        <ecNumber evidence="8">3.4.19.12</ecNumber>
    </recommendedName>
</protein>
<keyword evidence="11" id="KW-1185">Reference proteome</keyword>
<evidence type="ECO:0000313" key="11">
    <source>
        <dbReference type="Proteomes" id="UP000179807"/>
    </source>
</evidence>
<evidence type="ECO:0000256" key="7">
    <source>
        <dbReference type="PROSITE-ProRule" id="PRU01393"/>
    </source>
</evidence>
<feature type="active site" description="Nucleophile" evidence="7">
    <location>
        <position position="82"/>
    </location>
</feature>
<dbReference type="EMBL" id="MLAK01000660">
    <property type="protein sequence ID" value="OHT08735.1"/>
    <property type="molecule type" value="Genomic_DNA"/>
</dbReference>
<sequence>MLKYVTKLGLDPSSATFSDVFSFDPEMAAFVPHPVYSVMLLFPIGEKNGYLETRHKNDGQIENENMNQNLPWFTLQTVSNACGAIGVIHSIMNNLNNVKIVENSWFSKFATKTANLTQIERAATIYNDSELFTLHEEAANKSDIPIPDNVDTHFVTFTQVDGKLWELDGRKPRPICHGDVKDLLLDTLEVIQKEFLPHVSDPLKITMTALTACPQ</sequence>
<comment type="caution">
    <text evidence="10">The sequence shown here is derived from an EMBL/GenBank/DDBJ whole genome shotgun (WGS) entry which is preliminary data.</text>
</comment>
<dbReference type="OrthoDB" id="427186at2759"/>
<evidence type="ECO:0000256" key="4">
    <source>
        <dbReference type="ARBA" id="ARBA00022786"/>
    </source>
</evidence>
<dbReference type="GO" id="GO:0005737">
    <property type="term" value="C:cytoplasm"/>
    <property type="evidence" value="ECO:0007669"/>
    <property type="project" value="TreeGrafter"/>
</dbReference>
<keyword evidence="4 7" id="KW-0833">Ubl conjugation pathway</keyword>
<dbReference type="GeneID" id="94826833"/>
<dbReference type="FunFam" id="3.40.532.10:FF:000006">
    <property type="entry name" value="Ubiquitin carboxyl-terminal hydrolase"/>
    <property type="match status" value="1"/>
</dbReference>
<dbReference type="Proteomes" id="UP000179807">
    <property type="component" value="Unassembled WGS sequence"/>
</dbReference>
<evidence type="ECO:0000256" key="1">
    <source>
        <dbReference type="ARBA" id="ARBA00000707"/>
    </source>
</evidence>
<dbReference type="AlphaFoldDB" id="A0A1J4KBE4"/>
<feature type="active site" description="Proton donor" evidence="7">
    <location>
        <position position="153"/>
    </location>
</feature>
<evidence type="ECO:0000313" key="10">
    <source>
        <dbReference type="EMBL" id="OHT08735.1"/>
    </source>
</evidence>
<gene>
    <name evidence="10" type="primary">UCHL3</name>
    <name evidence="10" type="ORF">TRFO_04835</name>
</gene>
<dbReference type="PANTHER" id="PTHR10589:SF17">
    <property type="entry name" value="UBIQUITIN CARBOXYL-TERMINAL HYDROLASE"/>
    <property type="match status" value="1"/>
</dbReference>
<dbReference type="PANTHER" id="PTHR10589">
    <property type="entry name" value="UBIQUITIN CARBOXYL-TERMINAL HYDROLASE"/>
    <property type="match status" value="1"/>
</dbReference>
<comment type="catalytic activity">
    <reaction evidence="1 7 8">
        <text>Thiol-dependent hydrolysis of ester, thioester, amide, peptide and isopeptide bonds formed by the C-terminal Gly of ubiquitin (a 76-residue protein attached to proteins as an intracellular targeting signal).</text>
        <dbReference type="EC" id="3.4.19.12"/>
    </reaction>
</comment>
<evidence type="ECO:0000256" key="3">
    <source>
        <dbReference type="ARBA" id="ARBA00022670"/>
    </source>
</evidence>
<dbReference type="GO" id="GO:0016579">
    <property type="term" value="P:protein deubiquitination"/>
    <property type="evidence" value="ECO:0007669"/>
    <property type="project" value="TreeGrafter"/>
</dbReference>
<dbReference type="Gene3D" id="3.40.532.10">
    <property type="entry name" value="Peptidase C12, ubiquitin carboxyl-terminal hydrolase"/>
    <property type="match status" value="1"/>
</dbReference>
<dbReference type="RefSeq" id="XP_068361871.1">
    <property type="nucleotide sequence ID" value="XM_068492129.1"/>
</dbReference>
<feature type="site" description="Important for enzyme activity" evidence="7">
    <location>
        <position position="168"/>
    </location>
</feature>
<name>A0A1J4KBE4_9EUKA</name>
<organism evidence="10 11">
    <name type="scientific">Tritrichomonas foetus</name>
    <dbReference type="NCBI Taxonomy" id="1144522"/>
    <lineage>
        <taxon>Eukaryota</taxon>
        <taxon>Metamonada</taxon>
        <taxon>Parabasalia</taxon>
        <taxon>Tritrichomonadida</taxon>
        <taxon>Tritrichomonadidae</taxon>
        <taxon>Tritrichomonas</taxon>
    </lineage>
</organism>
<keyword evidence="3 7" id="KW-0645">Protease</keyword>
<evidence type="ECO:0000256" key="5">
    <source>
        <dbReference type="ARBA" id="ARBA00022801"/>
    </source>
</evidence>
<dbReference type="InterPro" id="IPR001578">
    <property type="entry name" value="Peptidase_C12_UCH"/>
</dbReference>
<dbReference type="SUPFAM" id="SSF54001">
    <property type="entry name" value="Cysteine proteinases"/>
    <property type="match status" value="1"/>
</dbReference>
<feature type="site" description="Transition state stabilizer" evidence="7">
    <location>
        <position position="76"/>
    </location>
</feature>
<dbReference type="Pfam" id="PF01088">
    <property type="entry name" value="Peptidase_C12"/>
    <property type="match status" value="1"/>
</dbReference>
<comment type="similarity">
    <text evidence="2 7 8">Belongs to the peptidase C12 family.</text>
</comment>
<dbReference type="InterPro" id="IPR038765">
    <property type="entry name" value="Papain-like_cys_pep_sf"/>
</dbReference>
<proteinExistence type="inferred from homology"/>
<keyword evidence="5 7" id="KW-0378">Hydrolase</keyword>
<dbReference type="InterPro" id="IPR036959">
    <property type="entry name" value="Peptidase_C12_UCH_sf"/>
</dbReference>
<dbReference type="GO" id="GO:0006511">
    <property type="term" value="P:ubiquitin-dependent protein catabolic process"/>
    <property type="evidence" value="ECO:0007669"/>
    <property type="project" value="UniProtKB-UniRule"/>
</dbReference>
<accession>A0A1J4KBE4</accession>
<evidence type="ECO:0000256" key="8">
    <source>
        <dbReference type="RuleBase" id="RU361215"/>
    </source>
</evidence>
<feature type="domain" description="UCH catalytic" evidence="9">
    <location>
        <begin position="1"/>
        <end position="212"/>
    </location>
</feature>
<evidence type="ECO:0000256" key="6">
    <source>
        <dbReference type="ARBA" id="ARBA00022807"/>
    </source>
</evidence>